<reference evidence="6 7" key="1">
    <citation type="submission" date="2023-07" db="EMBL/GenBank/DDBJ databases">
        <title>Sorghum-associated microbial communities from plants grown in Nebraska, USA.</title>
        <authorList>
            <person name="Schachtman D."/>
        </authorList>
    </citation>
    <scope>NUCLEOTIDE SEQUENCE [LARGE SCALE GENOMIC DNA]</scope>
    <source>
        <strain evidence="6 7">DS1001</strain>
    </source>
</reference>
<keyword evidence="3" id="KW-0067">ATP-binding</keyword>
<gene>
    <name evidence="6" type="ORF">J2T23_001115</name>
</gene>
<dbReference type="InterPro" id="IPR003593">
    <property type="entry name" value="AAA+_ATPase"/>
</dbReference>
<protein>
    <submittedName>
        <fullName evidence="6">ATPase subunit of ABC transporter with duplicated ATPase domains</fullName>
    </submittedName>
</protein>
<evidence type="ECO:0000259" key="5">
    <source>
        <dbReference type="PROSITE" id="PS50893"/>
    </source>
</evidence>
<feature type="domain" description="ABC transporter" evidence="5">
    <location>
        <begin position="9"/>
        <end position="241"/>
    </location>
</feature>
<dbReference type="PROSITE" id="PS50893">
    <property type="entry name" value="ABC_TRANSPORTER_2"/>
    <property type="match status" value="2"/>
</dbReference>
<comment type="caution">
    <text evidence="6">The sequence shown here is derived from an EMBL/GenBank/DDBJ whole genome shotgun (WGS) entry which is preliminary data.</text>
</comment>
<dbReference type="FunFam" id="3.40.50.300:FF:001320">
    <property type="entry name" value="Heme ABC transporter ATP-binding protein"/>
    <property type="match status" value="1"/>
</dbReference>
<dbReference type="SMART" id="SM00382">
    <property type="entry name" value="AAA"/>
    <property type="match status" value="2"/>
</dbReference>
<feature type="domain" description="ABC transporter" evidence="5">
    <location>
        <begin position="332"/>
        <end position="535"/>
    </location>
</feature>
<proteinExistence type="predicted"/>
<dbReference type="Gene3D" id="3.40.50.300">
    <property type="entry name" value="P-loop containing nucleotide triphosphate hydrolases"/>
    <property type="match status" value="2"/>
</dbReference>
<evidence type="ECO:0000313" key="6">
    <source>
        <dbReference type="EMBL" id="MDQ0145225.1"/>
    </source>
</evidence>
<dbReference type="AlphaFoldDB" id="A0AAJ1WEV3"/>
<keyword evidence="7" id="KW-1185">Reference proteome</keyword>
<dbReference type="PANTHER" id="PTHR19211:SF6">
    <property type="entry name" value="BLL7188 PROTEIN"/>
    <property type="match status" value="1"/>
</dbReference>
<dbReference type="InterPro" id="IPR003439">
    <property type="entry name" value="ABC_transporter-like_ATP-bd"/>
</dbReference>
<evidence type="ECO:0000256" key="2">
    <source>
        <dbReference type="ARBA" id="ARBA00022741"/>
    </source>
</evidence>
<evidence type="ECO:0000256" key="1">
    <source>
        <dbReference type="ARBA" id="ARBA00022737"/>
    </source>
</evidence>
<dbReference type="Pfam" id="PF00005">
    <property type="entry name" value="ABC_tran"/>
    <property type="match status" value="2"/>
</dbReference>
<dbReference type="SUPFAM" id="SSF52540">
    <property type="entry name" value="P-loop containing nucleoside triphosphate hydrolases"/>
    <property type="match status" value="2"/>
</dbReference>
<dbReference type="EMBL" id="JAUSTB010000003">
    <property type="protein sequence ID" value="MDQ0145225.1"/>
    <property type="molecule type" value="Genomic_DNA"/>
</dbReference>
<sequence length="539" mass="57287">MPATKNPSIVLTDVHFRWPDGSPALSGISGSFGPGKTGLVGTNGSGKSTLLRLVAGTLTPTAGSITTGADVGYLPQTLTLHHDATLMELLGIKDKVRALRAIESGDAAVEHFDALGDDWDIEARADEALEGIGLAGVGLDRRVGELSGGEAMLAAISGLRIRRTPITLLDEPTNNLDRRARSALGRILADWPGSLVVVSHDLALLELMDSTAELYEGGLTVFGGPYSEWQAYLDSQQAAAAQATRAAEQLVKKEKRQKQEAESKLAQRARTGQASYDNKKGSKILMNQRASDAQVSAGRMRSGMDAKVQAAQAALDAAAARVRDQERISLNLPDPDVPRGRRIAELRGTNRSFVVQGPEKVAIIGPNGAGKTTLLERLMGGVPCIEGEAGGSLLTDRAGYLRQRLDGLREEATSLENVQDAAPDVPAGDIRNQLARFLLRGDSVNRPVHTLSGGERFRVSLARLLFADPPPQVLILDEPTNNLDIRSVDQLVESLGAYGGAVIVVSHDDAFLDRLDLDFILGMGRDGSLTELASLPGAE</sequence>
<dbReference type="GO" id="GO:0005524">
    <property type="term" value="F:ATP binding"/>
    <property type="evidence" value="ECO:0007669"/>
    <property type="project" value="UniProtKB-KW"/>
</dbReference>
<evidence type="ECO:0000256" key="3">
    <source>
        <dbReference type="ARBA" id="ARBA00022840"/>
    </source>
</evidence>
<dbReference type="GO" id="GO:0016887">
    <property type="term" value="F:ATP hydrolysis activity"/>
    <property type="evidence" value="ECO:0007669"/>
    <property type="project" value="InterPro"/>
</dbReference>
<organism evidence="6 7">
    <name type="scientific">Pseudarthrobacter niigatensis</name>
    <dbReference type="NCBI Taxonomy" id="369935"/>
    <lineage>
        <taxon>Bacteria</taxon>
        <taxon>Bacillati</taxon>
        <taxon>Actinomycetota</taxon>
        <taxon>Actinomycetes</taxon>
        <taxon>Micrococcales</taxon>
        <taxon>Micrococcaceae</taxon>
        <taxon>Pseudarthrobacter</taxon>
    </lineage>
</organism>
<dbReference type="PANTHER" id="PTHR19211">
    <property type="entry name" value="ATP-BINDING TRANSPORT PROTEIN-RELATED"/>
    <property type="match status" value="1"/>
</dbReference>
<evidence type="ECO:0000256" key="4">
    <source>
        <dbReference type="SAM" id="MobiDB-lite"/>
    </source>
</evidence>
<keyword evidence="1" id="KW-0677">Repeat</keyword>
<dbReference type="InterPro" id="IPR027417">
    <property type="entry name" value="P-loop_NTPase"/>
</dbReference>
<name>A0AAJ1WEV3_9MICC</name>
<feature type="region of interest" description="Disordered" evidence="4">
    <location>
        <begin position="250"/>
        <end position="277"/>
    </location>
</feature>
<accession>A0AAJ1WEV3</accession>
<evidence type="ECO:0000313" key="7">
    <source>
        <dbReference type="Proteomes" id="UP001239267"/>
    </source>
</evidence>
<dbReference type="InterPro" id="IPR050611">
    <property type="entry name" value="ABCF"/>
</dbReference>
<dbReference type="Proteomes" id="UP001239267">
    <property type="component" value="Unassembled WGS sequence"/>
</dbReference>
<keyword evidence="2" id="KW-0547">Nucleotide-binding</keyword>